<evidence type="ECO:0000256" key="10">
    <source>
        <dbReference type="ARBA" id="ARBA00022963"/>
    </source>
</evidence>
<accession>A0A074YAJ1</accession>
<dbReference type="GO" id="GO:0004620">
    <property type="term" value="F:phospholipase activity"/>
    <property type="evidence" value="ECO:0007669"/>
    <property type="project" value="TreeGrafter"/>
</dbReference>
<evidence type="ECO:0000256" key="13">
    <source>
        <dbReference type="ARBA" id="ARBA00023006"/>
    </source>
</evidence>
<dbReference type="GO" id="GO:0046461">
    <property type="term" value="P:neutral lipid catabolic process"/>
    <property type="evidence" value="ECO:0007669"/>
    <property type="project" value="TreeGrafter"/>
</dbReference>
<keyword evidence="19" id="KW-0732">Signal</keyword>
<comment type="function">
    <text evidence="17">Lipase which is essential for lysis of subvacuolar cytoplasm to vacuole targeted bodies and intravacuolar autophagic bodies. Involved in the lysis of intravacuolar multivesicular body (MVB) vesicles. The intravacuolar membrane disintegration by ATG15 is critical to life span extension.</text>
</comment>
<keyword evidence="15" id="KW-0472">Membrane</keyword>
<evidence type="ECO:0000256" key="7">
    <source>
        <dbReference type="ARBA" id="ARBA00022692"/>
    </source>
</evidence>
<dbReference type="Pfam" id="PF01764">
    <property type="entry name" value="Lipase_3"/>
    <property type="match status" value="1"/>
</dbReference>
<keyword evidence="14" id="KW-0443">Lipid metabolism</keyword>
<evidence type="ECO:0000313" key="21">
    <source>
        <dbReference type="EMBL" id="KEQ94785.1"/>
    </source>
</evidence>
<feature type="signal peptide" evidence="19">
    <location>
        <begin position="1"/>
        <end position="24"/>
    </location>
</feature>
<dbReference type="InterPro" id="IPR029058">
    <property type="entry name" value="AB_hydrolase_fold"/>
</dbReference>
<keyword evidence="8" id="KW-0967">Endosome</keyword>
<keyword evidence="11" id="KW-0735">Signal-anchor</keyword>
<dbReference type="PANTHER" id="PTHR47175:SF2">
    <property type="entry name" value="LIPASE ATG15-RELATED"/>
    <property type="match status" value="1"/>
</dbReference>
<dbReference type="GO" id="GO:0006660">
    <property type="term" value="P:phosphatidylserine catabolic process"/>
    <property type="evidence" value="ECO:0007669"/>
    <property type="project" value="TreeGrafter"/>
</dbReference>
<dbReference type="RefSeq" id="XP_013343341.1">
    <property type="nucleotide sequence ID" value="XM_013487887.1"/>
</dbReference>
<dbReference type="GO" id="GO:0005775">
    <property type="term" value="C:vacuolar lumen"/>
    <property type="evidence" value="ECO:0007669"/>
    <property type="project" value="TreeGrafter"/>
</dbReference>
<evidence type="ECO:0000256" key="16">
    <source>
        <dbReference type="ARBA" id="ARBA00023180"/>
    </source>
</evidence>
<dbReference type="InParanoid" id="A0A074YAJ1"/>
<evidence type="ECO:0000256" key="6">
    <source>
        <dbReference type="ARBA" id="ARBA00013279"/>
    </source>
</evidence>
<sequence>MRSKVSPVVVLSILWLYTCKLTIATPESNRANIQLPFLPTDDYSYGGEHEFTLRHIYHKGSHRYPSLHRRIDIRPNTVLAYESDGEPIPIQSSFHVRSNALTIQRLSDRRQHVVDGILKAGELQGEALSFSPEAWTVDKIPGPNVTDKETVLAFAHMAANAYVTLPRKGDWVDVGGGFNYTEDFGWETDGLRGHIFADTENKTVIIGLKGTSLAFFDGTETTDHDLLNDNLFGSCCCGQGGQYAWKKVCDCQTSTLTCDSTCLVQSLRKKSNYYHAARHLYHNVTALYPNADIWLTGHSLGGVVSALLGQTFGLPTLTYEAFPDALAAHRLGLPTPPGHRIGSQGVQHHSGIYHFGHTADPVYVGSCNEFDSACTLAGYAFESKCHTGYNCTYDTVGDLGWGVSITNHRIGVVIKDVIERYNSTPTCKRDLDCSDCGEWTYFEGNQTRTATSSSTTLAISTSRTATTTTTSTPTCLTPAWWGCRDETTTTGTTATSKV</sequence>
<evidence type="ECO:0000256" key="3">
    <source>
        <dbReference type="ARBA" id="ARBA00004343"/>
    </source>
</evidence>
<organism evidence="21 22">
    <name type="scientific">Aureobasidium subglaciale (strain EXF-2481)</name>
    <name type="common">Aureobasidium pullulans var. subglaciale</name>
    <dbReference type="NCBI Taxonomy" id="1043005"/>
    <lineage>
        <taxon>Eukaryota</taxon>
        <taxon>Fungi</taxon>
        <taxon>Dikarya</taxon>
        <taxon>Ascomycota</taxon>
        <taxon>Pezizomycotina</taxon>
        <taxon>Dothideomycetes</taxon>
        <taxon>Dothideomycetidae</taxon>
        <taxon>Dothideales</taxon>
        <taxon>Saccotheciaceae</taxon>
        <taxon>Aureobasidium</taxon>
    </lineage>
</organism>
<dbReference type="AlphaFoldDB" id="A0A074YAJ1"/>
<proteinExistence type="inferred from homology"/>
<dbReference type="OMA" id="CHDCYNW"/>
<dbReference type="GeneID" id="25363096"/>
<dbReference type="Gene3D" id="3.40.50.1820">
    <property type="entry name" value="alpha/beta hydrolase"/>
    <property type="match status" value="1"/>
</dbReference>
<dbReference type="GO" id="GO:0034496">
    <property type="term" value="P:multivesicular body membrane disassembly"/>
    <property type="evidence" value="ECO:0007669"/>
    <property type="project" value="TreeGrafter"/>
</dbReference>
<keyword evidence="9" id="KW-0378">Hydrolase</keyword>
<dbReference type="EMBL" id="KL584761">
    <property type="protein sequence ID" value="KEQ94785.1"/>
    <property type="molecule type" value="Genomic_DNA"/>
</dbReference>
<comment type="similarity">
    <text evidence="4">Belongs to the AB hydrolase superfamily. Lipase family.</text>
</comment>
<feature type="domain" description="Fungal lipase-type" evidence="20">
    <location>
        <begin position="282"/>
        <end position="309"/>
    </location>
</feature>
<evidence type="ECO:0000256" key="2">
    <source>
        <dbReference type="ARBA" id="ARBA00004270"/>
    </source>
</evidence>
<keyword evidence="10" id="KW-0442">Lipid degradation</keyword>
<evidence type="ECO:0000256" key="15">
    <source>
        <dbReference type="ARBA" id="ARBA00023136"/>
    </source>
</evidence>
<dbReference type="HOGENOM" id="CLU_028295_0_1_1"/>
<reference evidence="21 22" key="1">
    <citation type="journal article" date="2014" name="BMC Genomics">
        <title>Genome sequencing of four Aureobasidium pullulans varieties: biotechnological potential, stress tolerance, and description of new species.</title>
        <authorList>
            <person name="Gostin Ar C."/>
            <person name="Ohm R.A."/>
            <person name="Kogej T."/>
            <person name="Sonjak S."/>
            <person name="Turk M."/>
            <person name="Zajc J."/>
            <person name="Zalar P."/>
            <person name="Grube M."/>
            <person name="Sun H."/>
            <person name="Han J."/>
            <person name="Sharma A."/>
            <person name="Chiniquy J."/>
            <person name="Ngan C.Y."/>
            <person name="Lipzen A."/>
            <person name="Barry K."/>
            <person name="Grigoriev I.V."/>
            <person name="Gunde-Cimerman N."/>
        </authorList>
    </citation>
    <scope>NUCLEOTIDE SEQUENCE [LARGE SCALE GENOMIC DNA]</scope>
    <source>
        <strain evidence="21 22">EXF-2481</strain>
    </source>
</reference>
<dbReference type="FunFam" id="3.40.50.1820:FF:000129">
    <property type="entry name" value="Autophagy related lipase Atg15, putative"/>
    <property type="match status" value="1"/>
</dbReference>
<dbReference type="GO" id="GO:0034727">
    <property type="term" value="P:piecemeal microautophagy of the nucleus"/>
    <property type="evidence" value="ECO:0007669"/>
    <property type="project" value="TreeGrafter"/>
</dbReference>
<evidence type="ECO:0000256" key="11">
    <source>
        <dbReference type="ARBA" id="ARBA00022968"/>
    </source>
</evidence>
<dbReference type="Proteomes" id="UP000030641">
    <property type="component" value="Unassembled WGS sequence"/>
</dbReference>
<keyword evidence="22" id="KW-1185">Reference proteome</keyword>
<dbReference type="SUPFAM" id="SSF53474">
    <property type="entry name" value="alpha/beta-Hydrolases"/>
    <property type="match status" value="1"/>
</dbReference>
<dbReference type="InterPro" id="IPR050805">
    <property type="entry name" value="ATG15_Lipase"/>
</dbReference>
<keyword evidence="13" id="KW-0072">Autophagy</keyword>
<evidence type="ECO:0000256" key="8">
    <source>
        <dbReference type="ARBA" id="ARBA00022753"/>
    </source>
</evidence>
<dbReference type="STRING" id="1043005.A0A074YAJ1"/>
<evidence type="ECO:0000256" key="19">
    <source>
        <dbReference type="SAM" id="SignalP"/>
    </source>
</evidence>
<dbReference type="PANTHER" id="PTHR47175">
    <property type="entry name" value="LIPASE ATG15-RELATED"/>
    <property type="match status" value="1"/>
</dbReference>
<evidence type="ECO:0000256" key="12">
    <source>
        <dbReference type="ARBA" id="ARBA00022989"/>
    </source>
</evidence>
<keyword evidence="16" id="KW-0325">Glycoprotein</keyword>
<evidence type="ECO:0000256" key="1">
    <source>
        <dbReference type="ARBA" id="ARBA00001024"/>
    </source>
</evidence>
<dbReference type="InterPro" id="IPR002921">
    <property type="entry name" value="Fungal_lipase-type"/>
</dbReference>
<name>A0A074YAJ1_AURSE</name>
<dbReference type="GO" id="GO:0004806">
    <property type="term" value="F:triacylglycerol lipase activity"/>
    <property type="evidence" value="ECO:0007669"/>
    <property type="project" value="UniProtKB-EC"/>
</dbReference>
<gene>
    <name evidence="21" type="ORF">AUEXF2481DRAFT_258680</name>
</gene>
<dbReference type="EC" id="3.1.1.3" evidence="6"/>
<dbReference type="GO" id="GO:0032585">
    <property type="term" value="C:multivesicular body membrane"/>
    <property type="evidence" value="ECO:0007669"/>
    <property type="project" value="UniProtKB-SubCell"/>
</dbReference>
<dbReference type="FunCoup" id="A0A074YAJ1">
    <property type="interactions" value="57"/>
</dbReference>
<evidence type="ECO:0000313" key="22">
    <source>
        <dbReference type="Proteomes" id="UP000030641"/>
    </source>
</evidence>
<evidence type="ECO:0000256" key="17">
    <source>
        <dbReference type="ARBA" id="ARBA00024663"/>
    </source>
</evidence>
<feature type="chain" id="PRO_5001703152" description="triacylglycerol lipase" evidence="19">
    <location>
        <begin position="25"/>
        <end position="498"/>
    </location>
</feature>
<evidence type="ECO:0000256" key="5">
    <source>
        <dbReference type="ARBA" id="ARBA00011137"/>
    </source>
</evidence>
<dbReference type="OrthoDB" id="58570at2759"/>
<comment type="catalytic activity">
    <reaction evidence="1">
        <text>a triacylglycerol + H2O = a diacylglycerol + a fatty acid + H(+)</text>
        <dbReference type="Rhea" id="RHEA:12044"/>
        <dbReference type="ChEBI" id="CHEBI:15377"/>
        <dbReference type="ChEBI" id="CHEBI:15378"/>
        <dbReference type="ChEBI" id="CHEBI:17855"/>
        <dbReference type="ChEBI" id="CHEBI:18035"/>
        <dbReference type="ChEBI" id="CHEBI:28868"/>
        <dbReference type="EC" id="3.1.1.3"/>
    </reaction>
</comment>
<evidence type="ECO:0000256" key="4">
    <source>
        <dbReference type="ARBA" id="ARBA00010701"/>
    </source>
</evidence>
<comment type="subunit">
    <text evidence="5">Binds to both phosphatidylinositol (PI) and phosphatidylinositol 3,5-bisphosphate (PIP2).</text>
</comment>
<evidence type="ECO:0000259" key="20">
    <source>
        <dbReference type="Pfam" id="PF01764"/>
    </source>
</evidence>
<keyword evidence="12" id="KW-1133">Transmembrane helix</keyword>
<evidence type="ECO:0000256" key="9">
    <source>
        <dbReference type="ARBA" id="ARBA00022801"/>
    </source>
</evidence>
<protein>
    <recommendedName>
        <fullName evidence="6">triacylglycerol lipase</fullName>
        <ecNumber evidence="6">3.1.1.3</ecNumber>
    </recommendedName>
    <alternativeName>
        <fullName evidence="18">Autophagy-related protein 15</fullName>
    </alternativeName>
</protein>
<comment type="subcellular location">
    <subcellularLocation>
        <location evidence="3">Endosome</location>
        <location evidence="3">Multivesicular body membrane</location>
        <topology evidence="3">Single-pass type II membrane protein</topology>
    </subcellularLocation>
    <subcellularLocation>
        <location evidence="2">Prevacuolar compartment membrane</location>
        <topology evidence="2">Single-pass type II membrane protein</topology>
    </subcellularLocation>
</comment>
<keyword evidence="7" id="KW-0812">Transmembrane</keyword>
<evidence type="ECO:0000256" key="14">
    <source>
        <dbReference type="ARBA" id="ARBA00023098"/>
    </source>
</evidence>
<dbReference type="CDD" id="cd00519">
    <property type="entry name" value="Lipase_3"/>
    <property type="match status" value="1"/>
</dbReference>
<evidence type="ECO:0000256" key="18">
    <source>
        <dbReference type="ARBA" id="ARBA00029828"/>
    </source>
</evidence>